<organism evidence="8 9">
    <name type="scientific">Labrys okinawensis</name>
    <dbReference type="NCBI Taxonomy" id="346911"/>
    <lineage>
        <taxon>Bacteria</taxon>
        <taxon>Pseudomonadati</taxon>
        <taxon>Pseudomonadota</taxon>
        <taxon>Alphaproteobacteria</taxon>
        <taxon>Hyphomicrobiales</taxon>
        <taxon>Xanthobacteraceae</taxon>
        <taxon>Labrys</taxon>
    </lineage>
</organism>
<dbReference type="Gene3D" id="2.40.160.20">
    <property type="match status" value="1"/>
</dbReference>
<feature type="signal peptide" evidence="6">
    <location>
        <begin position="1"/>
        <end position="26"/>
    </location>
</feature>
<comment type="similarity">
    <text evidence="5">Belongs to the Omp25/RopB family.</text>
</comment>
<dbReference type="InterPro" id="IPR051692">
    <property type="entry name" value="OMP-like"/>
</dbReference>
<keyword evidence="4" id="KW-0998">Cell outer membrane</keyword>
<dbReference type="Proteomes" id="UP000237682">
    <property type="component" value="Unassembled WGS sequence"/>
</dbReference>
<evidence type="ECO:0000256" key="6">
    <source>
        <dbReference type="SAM" id="SignalP"/>
    </source>
</evidence>
<evidence type="ECO:0000256" key="2">
    <source>
        <dbReference type="ARBA" id="ARBA00022729"/>
    </source>
</evidence>
<sequence>MLLGHVAMKISAAALAILLSSTAAYAADLAPQPVEPIAPVAAPYSWTGFYGGVQAGYTWGKSDYSDYWIASGEWDYRGKLTANGFTAGVYAGYNYQFQNNLVLGLEGDINYDSLKGSARARGNLNFSHGDPDPITTYKQRAELKWDGSVRLRVGYAIDRFLPYITGGVAFGKYDFAPIWNIDGPLHYSSTHVGWTIGAGLEYAVTDNLIARVEYRYADYGKKDYFNYSTTAAGNYNDRIDLKTHTIRAGISYKF</sequence>
<dbReference type="AlphaFoldDB" id="A0A2S9QCM4"/>
<dbReference type="SUPFAM" id="SSF56925">
    <property type="entry name" value="OMPA-like"/>
    <property type="match status" value="1"/>
</dbReference>
<dbReference type="PANTHER" id="PTHR34001">
    <property type="entry name" value="BLL7405 PROTEIN"/>
    <property type="match status" value="1"/>
</dbReference>
<reference evidence="8 9" key="1">
    <citation type="submission" date="2018-02" db="EMBL/GenBank/DDBJ databases">
        <title>Whole genome sequencing of endophytic bacterium.</title>
        <authorList>
            <person name="Eedara R."/>
            <person name="Podile A.R."/>
        </authorList>
    </citation>
    <scope>NUCLEOTIDE SEQUENCE [LARGE SCALE GENOMIC DNA]</scope>
    <source>
        <strain evidence="8 9">RP1T</strain>
    </source>
</reference>
<evidence type="ECO:0000259" key="7">
    <source>
        <dbReference type="Pfam" id="PF13505"/>
    </source>
</evidence>
<evidence type="ECO:0000256" key="3">
    <source>
        <dbReference type="ARBA" id="ARBA00023136"/>
    </source>
</evidence>
<feature type="domain" description="Outer membrane protein beta-barrel" evidence="7">
    <location>
        <begin position="38"/>
        <end position="254"/>
    </location>
</feature>
<evidence type="ECO:0000313" key="9">
    <source>
        <dbReference type="Proteomes" id="UP000237682"/>
    </source>
</evidence>
<name>A0A2S9QCM4_9HYPH</name>
<dbReference type="PANTHER" id="PTHR34001:SF3">
    <property type="entry name" value="BLL7405 PROTEIN"/>
    <property type="match status" value="1"/>
</dbReference>
<feature type="chain" id="PRO_5015573918" evidence="6">
    <location>
        <begin position="27"/>
        <end position="254"/>
    </location>
</feature>
<protein>
    <submittedName>
        <fullName evidence="8">Porin family protein</fullName>
    </submittedName>
</protein>
<evidence type="ECO:0000256" key="4">
    <source>
        <dbReference type="ARBA" id="ARBA00023237"/>
    </source>
</evidence>
<evidence type="ECO:0000256" key="5">
    <source>
        <dbReference type="ARBA" id="ARBA00038306"/>
    </source>
</evidence>
<evidence type="ECO:0000256" key="1">
    <source>
        <dbReference type="ARBA" id="ARBA00004442"/>
    </source>
</evidence>
<keyword evidence="3" id="KW-0472">Membrane</keyword>
<evidence type="ECO:0000313" key="8">
    <source>
        <dbReference type="EMBL" id="PRH87096.1"/>
    </source>
</evidence>
<keyword evidence="9" id="KW-1185">Reference proteome</keyword>
<gene>
    <name evidence="8" type="ORF">C5L14_10605</name>
</gene>
<dbReference type="OrthoDB" id="9815357at2"/>
<accession>A0A2S9QCM4</accession>
<dbReference type="InterPro" id="IPR011250">
    <property type="entry name" value="OMP/PagP_B-barrel"/>
</dbReference>
<comment type="caution">
    <text evidence="8">The sequence shown here is derived from an EMBL/GenBank/DDBJ whole genome shotgun (WGS) entry which is preliminary data.</text>
</comment>
<proteinExistence type="inferred from homology"/>
<dbReference type="Pfam" id="PF13505">
    <property type="entry name" value="OMP_b-brl"/>
    <property type="match status" value="1"/>
</dbReference>
<dbReference type="GO" id="GO:0009279">
    <property type="term" value="C:cell outer membrane"/>
    <property type="evidence" value="ECO:0007669"/>
    <property type="project" value="UniProtKB-SubCell"/>
</dbReference>
<keyword evidence="2 6" id="KW-0732">Signal</keyword>
<comment type="subcellular location">
    <subcellularLocation>
        <location evidence="1">Cell outer membrane</location>
    </subcellularLocation>
</comment>
<dbReference type="EMBL" id="PUEJ01000004">
    <property type="protein sequence ID" value="PRH87096.1"/>
    <property type="molecule type" value="Genomic_DNA"/>
</dbReference>
<dbReference type="InterPro" id="IPR027385">
    <property type="entry name" value="Beta-barrel_OMP"/>
</dbReference>